<evidence type="ECO:0000313" key="1">
    <source>
        <dbReference type="EMBL" id="BCK85404.1"/>
    </source>
</evidence>
<proteinExistence type="predicted"/>
<dbReference type="RefSeq" id="WP_213543527.1">
    <property type="nucleotide sequence ID" value="NZ_AP023420.1"/>
</dbReference>
<dbReference type="AlphaFoldDB" id="A0A810QBP8"/>
<evidence type="ECO:0000313" key="2">
    <source>
        <dbReference type="Proteomes" id="UP000679848"/>
    </source>
</evidence>
<keyword evidence="2" id="KW-1185">Reference proteome</keyword>
<dbReference type="KEGG" id="pfaa:MM59RIKEN_27230"/>
<gene>
    <name evidence="1" type="ORF">MM59RIKEN_27230</name>
</gene>
<sequence>MKYTLFVIDGGYLDDANDTVTIQGVRECELPALLRLFTAGKNNFDVVVRRSEEE</sequence>
<dbReference type="EMBL" id="AP023420">
    <property type="protein sequence ID" value="BCK85404.1"/>
    <property type="molecule type" value="Genomic_DNA"/>
</dbReference>
<name>A0A810QBP8_9FIRM</name>
<organism evidence="1 2">
    <name type="scientific">Pusillibacter faecalis</name>
    <dbReference type="NCBI Taxonomy" id="2714358"/>
    <lineage>
        <taxon>Bacteria</taxon>
        <taxon>Bacillati</taxon>
        <taxon>Bacillota</taxon>
        <taxon>Clostridia</taxon>
        <taxon>Eubacteriales</taxon>
        <taxon>Oscillospiraceae</taxon>
        <taxon>Pusillibacter</taxon>
    </lineage>
</organism>
<dbReference type="Proteomes" id="UP000679848">
    <property type="component" value="Chromosome"/>
</dbReference>
<accession>A0A810QBP8</accession>
<reference evidence="1" key="1">
    <citation type="submission" date="2020-09" db="EMBL/GenBank/DDBJ databases">
        <title>New species isolated from human feces.</title>
        <authorList>
            <person name="Kitahara M."/>
            <person name="Shigeno Y."/>
            <person name="Shime M."/>
            <person name="Matsumoto Y."/>
            <person name="Nakamura S."/>
            <person name="Motooka D."/>
            <person name="Fukuoka S."/>
            <person name="Nishikawa H."/>
            <person name="Benno Y."/>
        </authorList>
    </citation>
    <scope>NUCLEOTIDE SEQUENCE</scope>
    <source>
        <strain evidence="1">MM59</strain>
    </source>
</reference>
<protein>
    <submittedName>
        <fullName evidence="1">Uncharacterized protein</fullName>
    </submittedName>
</protein>